<evidence type="ECO:0000259" key="6">
    <source>
        <dbReference type="PROSITE" id="PS50893"/>
    </source>
</evidence>
<evidence type="ECO:0000256" key="2">
    <source>
        <dbReference type="ARBA" id="ARBA00009440"/>
    </source>
</evidence>
<evidence type="ECO:0000256" key="3">
    <source>
        <dbReference type="ARBA" id="ARBA00022448"/>
    </source>
</evidence>
<comment type="similarity">
    <text evidence="2">Belongs to the ABC transporter superfamily. Nitrate/nitrite/cyanate uptake transporter (NitT) (TC 3.A.1.16) family.</text>
</comment>
<dbReference type="InterPro" id="IPR017871">
    <property type="entry name" value="ABC_transporter-like_CS"/>
</dbReference>
<dbReference type="SMART" id="SM00382">
    <property type="entry name" value="AAA"/>
    <property type="match status" value="1"/>
</dbReference>
<dbReference type="GO" id="GO:0005524">
    <property type="term" value="F:ATP binding"/>
    <property type="evidence" value="ECO:0007669"/>
    <property type="project" value="UniProtKB-KW"/>
</dbReference>
<dbReference type="InterPro" id="IPR003439">
    <property type="entry name" value="ABC_transporter-like_ATP-bd"/>
</dbReference>
<evidence type="ECO:0000313" key="8">
    <source>
        <dbReference type="Proteomes" id="UP000032452"/>
    </source>
</evidence>
<dbReference type="PROSITE" id="PS50893">
    <property type="entry name" value="ABC_TRANSPORTER_2"/>
    <property type="match status" value="1"/>
</dbReference>
<reference evidence="7 8" key="1">
    <citation type="submission" date="2015-02" db="EMBL/GenBank/DDBJ databases">
        <title>Draft genome of a novel marine cyanobacterium (Chroococcales) isolated from South Atlantic Ocean.</title>
        <authorList>
            <person name="Rigonato J."/>
            <person name="Alvarenga D.O."/>
            <person name="Branco L.H."/>
            <person name="Varani A.M."/>
            <person name="Brandini F.P."/>
            <person name="Fiore M.F."/>
        </authorList>
    </citation>
    <scope>NUCLEOTIDE SEQUENCE [LARGE SCALE GENOMIC DNA]</scope>
    <source>
        <strain evidence="7 8">CENA595</strain>
    </source>
</reference>
<dbReference type="RefSeq" id="WP_045056406.1">
    <property type="nucleotide sequence ID" value="NZ_CAWMDP010000019.1"/>
</dbReference>
<gene>
    <name evidence="7" type="ORF">UH38_19435</name>
</gene>
<dbReference type="Proteomes" id="UP000032452">
    <property type="component" value="Unassembled WGS sequence"/>
</dbReference>
<dbReference type="OrthoDB" id="450403at2"/>
<evidence type="ECO:0000256" key="4">
    <source>
        <dbReference type="ARBA" id="ARBA00022741"/>
    </source>
</evidence>
<evidence type="ECO:0000313" key="7">
    <source>
        <dbReference type="EMBL" id="KJH70219.1"/>
    </source>
</evidence>
<sequence length="255" mass="28443">MLQIENVTKQFKNGFIALEDANIQIDTGEIVSLVGTSGRGKSSLLRLVAGLDVPTTGRVAIANKTINSPHSAAGIIFQEPRLMPWLTVKQNVEFGLEHLSPTEKTRLSATTLERVGLAQFARALPRQLSGGMAQRVAIARALVTNPAILLLDEPFSALDAVTRIKLQEHLLQIWAYDRPTMLLVTHDIEEAVVLSDRIIVMRGNPGHIYQEHTIDLPRPRKRTDLNFQRWKEQLLNALDLSEDKPVEDRNAAIRI</sequence>
<organism evidence="7 8">
    <name type="scientific">Aliterella atlantica CENA595</name>
    <dbReference type="NCBI Taxonomy" id="1618023"/>
    <lineage>
        <taxon>Bacteria</taxon>
        <taxon>Bacillati</taxon>
        <taxon>Cyanobacteriota</taxon>
        <taxon>Cyanophyceae</taxon>
        <taxon>Chroococcidiopsidales</taxon>
        <taxon>Aliterellaceae</taxon>
        <taxon>Aliterella</taxon>
    </lineage>
</organism>
<dbReference type="Pfam" id="PF00005">
    <property type="entry name" value="ABC_tran"/>
    <property type="match status" value="1"/>
</dbReference>
<dbReference type="PANTHER" id="PTHR42788:SF19">
    <property type="entry name" value="ALIPHATIC SULFONATES IMPORT ATP-BINDING PROTEIN SSUB 2"/>
    <property type="match status" value="1"/>
</dbReference>
<keyword evidence="3" id="KW-0813">Transport</keyword>
<dbReference type="EMBL" id="JYON01000026">
    <property type="protein sequence ID" value="KJH70219.1"/>
    <property type="molecule type" value="Genomic_DNA"/>
</dbReference>
<dbReference type="GO" id="GO:0016887">
    <property type="term" value="F:ATP hydrolysis activity"/>
    <property type="evidence" value="ECO:0007669"/>
    <property type="project" value="InterPro"/>
</dbReference>
<dbReference type="InterPro" id="IPR050166">
    <property type="entry name" value="ABC_transporter_ATP-bind"/>
</dbReference>
<proteinExistence type="inferred from homology"/>
<dbReference type="STRING" id="1618023.UH38_19435"/>
<dbReference type="AlphaFoldDB" id="A0A0D8ZP28"/>
<comment type="caution">
    <text evidence="7">The sequence shown here is derived from an EMBL/GenBank/DDBJ whole genome shotgun (WGS) entry which is preliminary data.</text>
</comment>
<dbReference type="GO" id="GO:0005886">
    <property type="term" value="C:plasma membrane"/>
    <property type="evidence" value="ECO:0007669"/>
    <property type="project" value="UniProtKB-SubCell"/>
</dbReference>
<dbReference type="PROSITE" id="PS00211">
    <property type="entry name" value="ABC_TRANSPORTER_1"/>
    <property type="match status" value="1"/>
</dbReference>
<accession>A0A0D8ZP28</accession>
<evidence type="ECO:0000256" key="5">
    <source>
        <dbReference type="ARBA" id="ARBA00022840"/>
    </source>
</evidence>
<keyword evidence="8" id="KW-1185">Reference proteome</keyword>
<dbReference type="InterPro" id="IPR003593">
    <property type="entry name" value="AAA+_ATPase"/>
</dbReference>
<name>A0A0D8ZP28_9CYAN</name>
<dbReference type="PATRIC" id="fig|1618023.3.peg.1896"/>
<feature type="domain" description="ABC transporter" evidence="6">
    <location>
        <begin position="2"/>
        <end position="228"/>
    </location>
</feature>
<dbReference type="SUPFAM" id="SSF52540">
    <property type="entry name" value="P-loop containing nucleoside triphosphate hydrolases"/>
    <property type="match status" value="1"/>
</dbReference>
<dbReference type="CDD" id="cd03293">
    <property type="entry name" value="ABC_NrtD_SsuB_transporters"/>
    <property type="match status" value="1"/>
</dbReference>
<evidence type="ECO:0000256" key="1">
    <source>
        <dbReference type="ARBA" id="ARBA00004417"/>
    </source>
</evidence>
<dbReference type="InterPro" id="IPR027417">
    <property type="entry name" value="P-loop_NTPase"/>
</dbReference>
<protein>
    <submittedName>
        <fullName evidence="7">ABC transporter ATP-binding protein</fullName>
    </submittedName>
</protein>
<dbReference type="Gene3D" id="3.40.50.300">
    <property type="entry name" value="P-loop containing nucleotide triphosphate hydrolases"/>
    <property type="match status" value="1"/>
</dbReference>
<comment type="subcellular location">
    <subcellularLocation>
        <location evidence="1">Cell inner membrane</location>
        <topology evidence="1">Peripheral membrane protein</topology>
    </subcellularLocation>
</comment>
<dbReference type="PANTHER" id="PTHR42788">
    <property type="entry name" value="TAURINE IMPORT ATP-BINDING PROTEIN-RELATED"/>
    <property type="match status" value="1"/>
</dbReference>
<keyword evidence="5 7" id="KW-0067">ATP-binding</keyword>
<keyword evidence="4" id="KW-0547">Nucleotide-binding</keyword>